<dbReference type="InterPro" id="IPR050606">
    <property type="entry name" value="Calponin-like"/>
</dbReference>
<name>A0A2A2LQ44_9BILA</name>
<evidence type="ECO:0000313" key="2">
    <source>
        <dbReference type="EMBL" id="PAV88268.1"/>
    </source>
</evidence>
<protein>
    <recommendedName>
        <fullName evidence="1">Calponin-homology (CH) domain-containing protein</fullName>
    </recommendedName>
</protein>
<dbReference type="InterPro" id="IPR001715">
    <property type="entry name" value="CH_dom"/>
</dbReference>
<dbReference type="InterPro" id="IPR036872">
    <property type="entry name" value="CH_dom_sf"/>
</dbReference>
<evidence type="ECO:0000259" key="1">
    <source>
        <dbReference type="PROSITE" id="PS50021"/>
    </source>
</evidence>
<dbReference type="PRINTS" id="PR00888">
    <property type="entry name" value="SM22CALPONIN"/>
</dbReference>
<organism evidence="2 3">
    <name type="scientific">Diploscapter pachys</name>
    <dbReference type="NCBI Taxonomy" id="2018661"/>
    <lineage>
        <taxon>Eukaryota</taxon>
        <taxon>Metazoa</taxon>
        <taxon>Ecdysozoa</taxon>
        <taxon>Nematoda</taxon>
        <taxon>Chromadorea</taxon>
        <taxon>Rhabditida</taxon>
        <taxon>Rhabditina</taxon>
        <taxon>Rhabditomorpha</taxon>
        <taxon>Rhabditoidea</taxon>
        <taxon>Rhabditidae</taxon>
        <taxon>Diploscapter</taxon>
    </lineage>
</organism>
<dbReference type="Pfam" id="PF00307">
    <property type="entry name" value="CH"/>
    <property type="match status" value="1"/>
</dbReference>
<reference evidence="2 3" key="1">
    <citation type="journal article" date="2017" name="Curr. Biol.">
        <title>Genome architecture and evolution of a unichromosomal asexual nematode.</title>
        <authorList>
            <person name="Fradin H."/>
            <person name="Zegar C."/>
            <person name="Gutwein M."/>
            <person name="Lucas J."/>
            <person name="Kovtun M."/>
            <person name="Corcoran D."/>
            <person name="Baugh L.R."/>
            <person name="Kiontke K."/>
            <person name="Gunsalus K."/>
            <person name="Fitch D.H."/>
            <person name="Piano F."/>
        </authorList>
    </citation>
    <scope>NUCLEOTIDE SEQUENCE [LARGE SCALE GENOMIC DNA]</scope>
    <source>
        <strain evidence="2">PF1309</strain>
    </source>
</reference>
<sequence>METREDQRSKTQRKKLRIVDTMAAGWKKFTGHSQYPELTSNPDGSAFCYGSKKDRGFRLSWLQGKRDDRIEHEILQWVSRVTSERLPHDRDDILEVLHDGKILCKLVLRLNPRSLPRPVNQKPAVFSATDNMLNFLEALENIGLKKDELFFPNELLEKRDLTGLIATLKRLKEKIGA</sequence>
<dbReference type="Proteomes" id="UP000218231">
    <property type="component" value="Unassembled WGS sequence"/>
</dbReference>
<accession>A0A2A2LQ44</accession>
<dbReference type="SMART" id="SM00033">
    <property type="entry name" value="CH"/>
    <property type="match status" value="1"/>
</dbReference>
<dbReference type="CDD" id="cd00014">
    <property type="entry name" value="CH_SF"/>
    <property type="match status" value="1"/>
</dbReference>
<dbReference type="PANTHER" id="PTHR47385">
    <property type="entry name" value="CALPONIN"/>
    <property type="match status" value="1"/>
</dbReference>
<dbReference type="AlphaFoldDB" id="A0A2A2LQ44"/>
<dbReference type="PANTHER" id="PTHR47385:SF14">
    <property type="entry name" value="TRANSGELIN"/>
    <property type="match status" value="1"/>
</dbReference>
<feature type="domain" description="Calponin-homology (CH)" evidence="1">
    <location>
        <begin position="68"/>
        <end position="177"/>
    </location>
</feature>
<dbReference type="GO" id="GO:0051015">
    <property type="term" value="F:actin filament binding"/>
    <property type="evidence" value="ECO:0007669"/>
    <property type="project" value="TreeGrafter"/>
</dbReference>
<dbReference type="EMBL" id="LIAE01006522">
    <property type="protein sequence ID" value="PAV88268.1"/>
    <property type="molecule type" value="Genomic_DNA"/>
</dbReference>
<dbReference type="Gene3D" id="1.10.418.10">
    <property type="entry name" value="Calponin-like domain"/>
    <property type="match status" value="1"/>
</dbReference>
<dbReference type="OrthoDB" id="21595at2759"/>
<dbReference type="GO" id="GO:0015629">
    <property type="term" value="C:actin cytoskeleton"/>
    <property type="evidence" value="ECO:0007669"/>
    <property type="project" value="TreeGrafter"/>
</dbReference>
<dbReference type="InterPro" id="IPR003096">
    <property type="entry name" value="SM22_calponin"/>
</dbReference>
<keyword evidence="3" id="KW-1185">Reference proteome</keyword>
<comment type="caution">
    <text evidence="2">The sequence shown here is derived from an EMBL/GenBank/DDBJ whole genome shotgun (WGS) entry which is preliminary data.</text>
</comment>
<dbReference type="STRING" id="2018661.A0A2A2LQ44"/>
<dbReference type="GO" id="GO:0007015">
    <property type="term" value="P:actin filament organization"/>
    <property type="evidence" value="ECO:0007669"/>
    <property type="project" value="TreeGrafter"/>
</dbReference>
<dbReference type="SUPFAM" id="SSF47576">
    <property type="entry name" value="Calponin-homology domain, CH-domain"/>
    <property type="match status" value="1"/>
</dbReference>
<evidence type="ECO:0000313" key="3">
    <source>
        <dbReference type="Proteomes" id="UP000218231"/>
    </source>
</evidence>
<dbReference type="PROSITE" id="PS50021">
    <property type="entry name" value="CH"/>
    <property type="match status" value="1"/>
</dbReference>
<proteinExistence type="predicted"/>
<gene>
    <name evidence="2" type="ORF">WR25_13134</name>
</gene>